<dbReference type="PANTHER" id="PTHR30251">
    <property type="entry name" value="PILUS ASSEMBLY CHAPERONE"/>
    <property type="match status" value="1"/>
</dbReference>
<organism evidence="2 3">
    <name type="scientific">Candidimonas humi</name>
    <dbReference type="NCBI Taxonomy" id="683355"/>
    <lineage>
        <taxon>Bacteria</taxon>
        <taxon>Pseudomonadati</taxon>
        <taxon>Pseudomonadota</taxon>
        <taxon>Betaproteobacteria</taxon>
        <taxon>Burkholderiales</taxon>
        <taxon>Alcaligenaceae</taxon>
        <taxon>Candidimonas</taxon>
    </lineage>
</organism>
<dbReference type="InterPro" id="IPR016147">
    <property type="entry name" value="Pili_assmbl_chaperone_N"/>
</dbReference>
<feature type="domain" description="Pili assembly chaperone N-terminal" evidence="1">
    <location>
        <begin position="16"/>
        <end position="135"/>
    </location>
</feature>
<dbReference type="Proteomes" id="UP001595848">
    <property type="component" value="Unassembled WGS sequence"/>
</dbReference>
<evidence type="ECO:0000313" key="2">
    <source>
        <dbReference type="EMBL" id="MFC4200019.1"/>
    </source>
</evidence>
<reference evidence="3" key="1">
    <citation type="journal article" date="2019" name="Int. J. Syst. Evol. Microbiol.">
        <title>The Global Catalogue of Microorganisms (GCM) 10K type strain sequencing project: providing services to taxonomists for standard genome sequencing and annotation.</title>
        <authorList>
            <consortium name="The Broad Institute Genomics Platform"/>
            <consortium name="The Broad Institute Genome Sequencing Center for Infectious Disease"/>
            <person name="Wu L."/>
            <person name="Ma J."/>
        </authorList>
    </citation>
    <scope>NUCLEOTIDE SEQUENCE [LARGE SCALE GENOMIC DNA]</scope>
    <source>
        <strain evidence="3">LMG 24813</strain>
    </source>
</reference>
<sequence length="236" mass="25215">MVLLCGLPGRGALAAGLQISPISLSIPSDKKADEIWLRNVSEQPVHAQVRVYRWSQAGGQDVLTPDAYMIASPPMVQVGPGQQQLVRLVRVGPMAAPAAEERSYRLLVDELPIKPQNQPKAGLNFVFRYSIPVFIAGTASPKPVLQWQVQESSGHAWLLVRNSGTMHGQLADVAFTPPHGKTVMALGGLAGYVLPGQYRRLELHLPPGEFAQGGTFSSLTNGTKASASVAPITKAP</sequence>
<dbReference type="InterPro" id="IPR050643">
    <property type="entry name" value="Periplasmic_pilus_chap"/>
</dbReference>
<name>A0ABV8NW32_9BURK</name>
<accession>A0ABV8NW32</accession>
<gene>
    <name evidence="2" type="ORF">ACFOY1_03540</name>
</gene>
<dbReference type="PANTHER" id="PTHR30251:SF4">
    <property type="entry name" value="SLR1668 PROTEIN"/>
    <property type="match status" value="1"/>
</dbReference>
<evidence type="ECO:0000259" key="1">
    <source>
        <dbReference type="Pfam" id="PF00345"/>
    </source>
</evidence>
<evidence type="ECO:0000313" key="3">
    <source>
        <dbReference type="Proteomes" id="UP001595848"/>
    </source>
</evidence>
<dbReference type="EMBL" id="JBHSBV010000001">
    <property type="protein sequence ID" value="MFC4200019.1"/>
    <property type="molecule type" value="Genomic_DNA"/>
</dbReference>
<dbReference type="RefSeq" id="WP_217965210.1">
    <property type="nucleotide sequence ID" value="NZ_JAHTBN010000005.1"/>
</dbReference>
<keyword evidence="3" id="KW-1185">Reference proteome</keyword>
<comment type="caution">
    <text evidence="2">The sequence shown here is derived from an EMBL/GenBank/DDBJ whole genome shotgun (WGS) entry which is preliminary data.</text>
</comment>
<proteinExistence type="predicted"/>
<dbReference type="Pfam" id="PF00345">
    <property type="entry name" value="PapD_N"/>
    <property type="match status" value="1"/>
</dbReference>
<protein>
    <submittedName>
        <fullName evidence="2">Molecular chaperone</fullName>
    </submittedName>
</protein>